<dbReference type="AlphaFoldDB" id="A0A8U1BWV8"/>
<proteinExistence type="predicted"/>
<dbReference type="InterPro" id="IPR052135">
    <property type="entry name" value="TNFRSF5"/>
</dbReference>
<protein>
    <submittedName>
        <fullName evidence="7">Tumor necrosis factor receptor superfamily member 5-like</fullName>
    </submittedName>
</protein>
<evidence type="ECO:0000256" key="3">
    <source>
        <dbReference type="SAM" id="Phobius"/>
    </source>
</evidence>
<keyword evidence="6" id="KW-1185">Reference proteome</keyword>
<feature type="region of interest" description="Disordered" evidence="2">
    <location>
        <begin position="246"/>
        <end position="265"/>
    </location>
</feature>
<keyword evidence="3" id="KW-0472">Membrane</keyword>
<dbReference type="PANTHER" id="PTHR46875:SF3">
    <property type="entry name" value="CD40 MOLECULE, TNF RECEPTOR SUPERFAMILY MEMBER 5"/>
    <property type="match status" value="1"/>
</dbReference>
<dbReference type="Pfam" id="PF00020">
    <property type="entry name" value="TNFR_c6"/>
    <property type="match status" value="1"/>
</dbReference>
<feature type="domain" description="TNFR-Cys" evidence="5">
    <location>
        <begin position="148"/>
        <end position="188"/>
    </location>
</feature>
<keyword evidence="3" id="KW-1133">Transmembrane helix</keyword>
<accession>A0A8U1BWV8</accession>
<evidence type="ECO:0000256" key="1">
    <source>
        <dbReference type="PROSITE-ProRule" id="PRU00206"/>
    </source>
</evidence>
<feature type="compositionally biased region" description="Polar residues" evidence="2">
    <location>
        <begin position="288"/>
        <end position="304"/>
    </location>
</feature>
<dbReference type="GO" id="GO:0009897">
    <property type="term" value="C:external side of plasma membrane"/>
    <property type="evidence" value="ECO:0007669"/>
    <property type="project" value="TreeGrafter"/>
</dbReference>
<dbReference type="RefSeq" id="XP_038863928.1">
    <property type="nucleotide sequence ID" value="XM_039008000.1"/>
</dbReference>
<evidence type="ECO:0000313" key="6">
    <source>
        <dbReference type="Proteomes" id="UP000808372"/>
    </source>
</evidence>
<dbReference type="KEGG" id="snh:120059160"/>
<name>A0A8U1BWV8_SALNM</name>
<dbReference type="CDD" id="cd13422">
    <property type="entry name" value="TNFRSF5_teleost"/>
    <property type="match status" value="1"/>
</dbReference>
<gene>
    <name evidence="7" type="primary">LOC120059160</name>
</gene>
<feature type="repeat" description="TNFR-Cys" evidence="1">
    <location>
        <begin position="148"/>
        <end position="188"/>
    </location>
</feature>
<feature type="compositionally biased region" description="Polar residues" evidence="2">
    <location>
        <begin position="330"/>
        <end position="346"/>
    </location>
</feature>
<dbReference type="Gene3D" id="2.10.50.10">
    <property type="entry name" value="Tumor Necrosis Factor Receptor, subunit A, domain 2"/>
    <property type="match status" value="3"/>
</dbReference>
<dbReference type="PANTHER" id="PTHR46875">
    <property type="entry name" value="TUMOR NECROSIS FACTOR RECEPTOR SUPERFAMILY MEMBER 5"/>
    <property type="match status" value="1"/>
</dbReference>
<keyword evidence="3" id="KW-0812">Transmembrane</keyword>
<dbReference type="PROSITE" id="PS50050">
    <property type="entry name" value="TNFR_NGFR_2"/>
    <property type="match status" value="1"/>
</dbReference>
<feature type="region of interest" description="Disordered" evidence="2">
    <location>
        <begin position="270"/>
        <end position="358"/>
    </location>
</feature>
<comment type="caution">
    <text evidence="1">Lacks conserved residue(s) required for the propagation of feature annotation.</text>
</comment>
<dbReference type="SMART" id="SM00208">
    <property type="entry name" value="TNFR"/>
    <property type="match status" value="3"/>
</dbReference>
<dbReference type="OrthoDB" id="9932129at2759"/>
<dbReference type="GO" id="GO:0002768">
    <property type="term" value="P:immune response-regulating cell surface receptor signaling pathway"/>
    <property type="evidence" value="ECO:0007669"/>
    <property type="project" value="TreeGrafter"/>
</dbReference>
<evidence type="ECO:0000256" key="2">
    <source>
        <dbReference type="SAM" id="MobiDB-lite"/>
    </source>
</evidence>
<feature type="signal peptide" evidence="4">
    <location>
        <begin position="1"/>
        <end position="27"/>
    </location>
</feature>
<reference evidence="7" key="1">
    <citation type="submission" date="2025-08" db="UniProtKB">
        <authorList>
            <consortium name="RefSeq"/>
        </authorList>
    </citation>
    <scope>IDENTIFICATION</scope>
    <source>
        <tissue evidence="7">White muscle</tissue>
    </source>
</reference>
<feature type="disulfide bond" evidence="1">
    <location>
        <begin position="170"/>
        <end position="188"/>
    </location>
</feature>
<dbReference type="GeneID" id="120059160"/>
<feature type="disulfide bond" evidence="1">
    <location>
        <begin position="149"/>
        <end position="164"/>
    </location>
</feature>
<feature type="transmembrane region" description="Helical" evidence="3">
    <location>
        <begin position="198"/>
        <end position="220"/>
    </location>
</feature>
<dbReference type="PROSITE" id="PS51257">
    <property type="entry name" value="PROKAR_LIPOPROTEIN"/>
    <property type="match status" value="1"/>
</dbReference>
<evidence type="ECO:0000313" key="7">
    <source>
        <dbReference type="RefSeq" id="XP_038863928.1"/>
    </source>
</evidence>
<sequence>MLGCFKTKRIEMVTLLFMLAVFPAVYSCDPATQYDNNGECCNKCGPGTRMSSDHSGCFDPHCMPCQEDEYQEAFTEKIICEVQPYCDQNTNFEGSTNRSKTSLSQCICKAGHHCSSKECLTCVPHTKCGPGQEILSTGDHIRDTVCQACPANTFSSDSSAESKCKQWTVCDKGSRAEANGTSTSDIVCVSVPTFSGRIAGYSLVGVALVTSVVGIILWKYKGKHGEAYKKGKEPCVECLACERRPTEDRNNEGRNSEGPEEEREQLKPMIQNGKPLSPPSPISQPSPGTQTPVENDVNDSQAESSAKAEEMTENGHVVAQEQGKQHDTYLSDSQMVSHNHSASPSAEHNILRSGCALP</sequence>
<keyword evidence="1" id="KW-1015">Disulfide bond</keyword>
<keyword evidence="4" id="KW-0732">Signal</keyword>
<evidence type="ECO:0000259" key="5">
    <source>
        <dbReference type="PROSITE" id="PS50050"/>
    </source>
</evidence>
<dbReference type="InterPro" id="IPR001368">
    <property type="entry name" value="TNFR/NGFR_Cys_rich_reg"/>
</dbReference>
<dbReference type="Proteomes" id="UP000808372">
    <property type="component" value="Chromosome 14"/>
</dbReference>
<evidence type="ECO:0000256" key="4">
    <source>
        <dbReference type="SAM" id="SignalP"/>
    </source>
</evidence>
<dbReference type="GO" id="GO:0035631">
    <property type="term" value="C:CD40 receptor complex"/>
    <property type="evidence" value="ECO:0007669"/>
    <property type="project" value="TreeGrafter"/>
</dbReference>
<organism evidence="6 7">
    <name type="scientific">Salvelinus namaycush</name>
    <name type="common">Lake trout</name>
    <name type="synonym">Salmo namaycush</name>
    <dbReference type="NCBI Taxonomy" id="8040"/>
    <lineage>
        <taxon>Eukaryota</taxon>
        <taxon>Metazoa</taxon>
        <taxon>Chordata</taxon>
        <taxon>Craniata</taxon>
        <taxon>Vertebrata</taxon>
        <taxon>Euteleostomi</taxon>
        <taxon>Actinopterygii</taxon>
        <taxon>Neopterygii</taxon>
        <taxon>Teleostei</taxon>
        <taxon>Protacanthopterygii</taxon>
        <taxon>Salmoniformes</taxon>
        <taxon>Salmonidae</taxon>
        <taxon>Salmoninae</taxon>
        <taxon>Salvelinus</taxon>
    </lineage>
</organism>
<feature type="chain" id="PRO_5036461910" evidence="4">
    <location>
        <begin position="28"/>
        <end position="358"/>
    </location>
</feature>
<dbReference type="SUPFAM" id="SSF57586">
    <property type="entry name" value="TNF receptor-like"/>
    <property type="match status" value="2"/>
</dbReference>
<feature type="compositionally biased region" description="Basic and acidic residues" evidence="2">
    <location>
        <begin position="246"/>
        <end position="257"/>
    </location>
</feature>
<dbReference type="InterPro" id="IPR034053">
    <property type="entry name" value="TNFRSF5_N_teleost"/>
</dbReference>